<protein>
    <recommendedName>
        <fullName evidence="4">Sex determining protein</fullName>
    </recommendedName>
</protein>
<evidence type="ECO:0008006" key="4">
    <source>
        <dbReference type="Google" id="ProtNLM"/>
    </source>
</evidence>
<feature type="compositionally biased region" description="Low complexity" evidence="1">
    <location>
        <begin position="346"/>
        <end position="363"/>
    </location>
</feature>
<feature type="compositionally biased region" description="Pro residues" evidence="1">
    <location>
        <begin position="316"/>
        <end position="328"/>
    </location>
</feature>
<evidence type="ECO:0000256" key="1">
    <source>
        <dbReference type="SAM" id="MobiDB-lite"/>
    </source>
</evidence>
<feature type="compositionally biased region" description="Polar residues" evidence="1">
    <location>
        <begin position="45"/>
        <end position="55"/>
    </location>
</feature>
<feature type="region of interest" description="Disordered" evidence="1">
    <location>
        <begin position="1"/>
        <end position="71"/>
    </location>
</feature>
<feature type="compositionally biased region" description="Polar residues" evidence="1">
    <location>
        <begin position="304"/>
        <end position="314"/>
    </location>
</feature>
<reference evidence="2" key="1">
    <citation type="journal article" date="2023" name="IMA Fungus">
        <title>Comparative genomic study of the Penicillium genus elucidates a diverse pangenome and 15 lateral gene transfer events.</title>
        <authorList>
            <person name="Petersen C."/>
            <person name="Sorensen T."/>
            <person name="Nielsen M.R."/>
            <person name="Sondergaard T.E."/>
            <person name="Sorensen J.L."/>
            <person name="Fitzpatrick D.A."/>
            <person name="Frisvad J.C."/>
            <person name="Nielsen K.L."/>
        </authorList>
    </citation>
    <scope>NUCLEOTIDE SEQUENCE</scope>
    <source>
        <strain evidence="2">IBT 15450</strain>
    </source>
</reference>
<feature type="region of interest" description="Disordered" evidence="1">
    <location>
        <begin position="233"/>
        <end position="330"/>
    </location>
</feature>
<keyword evidence="3" id="KW-1185">Reference proteome</keyword>
<evidence type="ECO:0000313" key="3">
    <source>
        <dbReference type="Proteomes" id="UP001219568"/>
    </source>
</evidence>
<sequence length="486" mass="54197">MPRVQPYKYHPSYRPFPSTYAAPDLRSGFSPASQSVSVVVRNLPATENNSESSGETPEESLTPGDPQAAGGIITESDLYYAPMPVAGQPSEGDDAVLMLGSNPRGTKRVHKADADLDVDNLRQHRRLTTKEEVALFEICNQNADTFGSRSNLCKWWISVADEFKRTHDGRSYSWHSVRRKVEMVTRQRIKSLEDQRQRGSTAAEGLMNPEWRAAVDAWVPTWQRWEDAENHRIAKRDEIRKRKQPPPRRQNEGRGQSQVRKSGEPEPWRIHLGSATSPTDVGTATIGHSAASTLGDSLPAASPTLPTSIPTVSQPAPFPEQSSPPVPAPTSLRLPPGFENMFSNPPMTAPTASYPPTSTTSKTPDTDGGEIFNAAVQTLNRLHNHFDGKDLDTQRIPPFFHAVAKAAPEKANRNRSSQLPLPRQSQSSPHSPPPIDIEQMKEELRQEMRVEIRRELERDRAALEDKLDSVQRTQEMILEMLRQEPA</sequence>
<feature type="region of interest" description="Disordered" evidence="1">
    <location>
        <begin position="346"/>
        <end position="367"/>
    </location>
</feature>
<reference evidence="2" key="2">
    <citation type="submission" date="2023-01" db="EMBL/GenBank/DDBJ databases">
        <authorList>
            <person name="Petersen C."/>
        </authorList>
    </citation>
    <scope>NUCLEOTIDE SEQUENCE</scope>
    <source>
        <strain evidence="2">IBT 15450</strain>
    </source>
</reference>
<organism evidence="2 3">
    <name type="scientific">Penicillium canescens</name>
    <dbReference type="NCBI Taxonomy" id="5083"/>
    <lineage>
        <taxon>Eukaryota</taxon>
        <taxon>Fungi</taxon>
        <taxon>Dikarya</taxon>
        <taxon>Ascomycota</taxon>
        <taxon>Pezizomycotina</taxon>
        <taxon>Eurotiomycetes</taxon>
        <taxon>Eurotiomycetidae</taxon>
        <taxon>Eurotiales</taxon>
        <taxon>Aspergillaceae</taxon>
        <taxon>Penicillium</taxon>
    </lineage>
</organism>
<comment type="caution">
    <text evidence="2">The sequence shown here is derived from an EMBL/GenBank/DDBJ whole genome shotgun (WGS) entry which is preliminary data.</text>
</comment>
<name>A0AAD6I7A8_PENCN</name>
<feature type="region of interest" description="Disordered" evidence="1">
    <location>
        <begin position="407"/>
        <end position="443"/>
    </location>
</feature>
<gene>
    <name evidence="2" type="ORF">N7460_009385</name>
</gene>
<accession>A0AAD6I7A8</accession>
<dbReference type="Proteomes" id="UP001219568">
    <property type="component" value="Unassembled WGS sequence"/>
</dbReference>
<proteinExistence type="predicted"/>
<dbReference type="EMBL" id="JAQJZL010000010">
    <property type="protein sequence ID" value="KAJ6035210.1"/>
    <property type="molecule type" value="Genomic_DNA"/>
</dbReference>
<evidence type="ECO:0000313" key="2">
    <source>
        <dbReference type="EMBL" id="KAJ6035210.1"/>
    </source>
</evidence>
<feature type="compositionally biased region" description="Low complexity" evidence="1">
    <location>
        <begin position="415"/>
        <end position="429"/>
    </location>
</feature>
<dbReference type="AlphaFoldDB" id="A0AAD6I7A8"/>